<evidence type="ECO:0000259" key="4">
    <source>
        <dbReference type="Pfam" id="PF02782"/>
    </source>
</evidence>
<dbReference type="InterPro" id="IPR050406">
    <property type="entry name" value="FGGY_Carb_Kinase"/>
</dbReference>
<dbReference type="PANTHER" id="PTHR43095:SF5">
    <property type="entry name" value="XYLULOSE KINASE"/>
    <property type="match status" value="1"/>
</dbReference>
<name>A0A6F8ZD34_9FIRM</name>
<proteinExistence type="inferred from homology"/>
<accession>A0A6F8ZD34</accession>
<dbReference type="Gene3D" id="3.30.420.40">
    <property type="match status" value="1"/>
</dbReference>
<dbReference type="InterPro" id="IPR018485">
    <property type="entry name" value="FGGY_C"/>
</dbReference>
<dbReference type="KEGG" id="hfv:R50_0088"/>
<feature type="domain" description="Carbohydrate kinase FGGY C-terminal" evidence="4">
    <location>
        <begin position="3"/>
        <end position="77"/>
    </location>
</feature>
<evidence type="ECO:0000256" key="2">
    <source>
        <dbReference type="ARBA" id="ARBA00022679"/>
    </source>
</evidence>
<dbReference type="EC" id="2.7.1.12" evidence="5"/>
<evidence type="ECO:0000313" key="6">
    <source>
        <dbReference type="Proteomes" id="UP000503399"/>
    </source>
</evidence>
<sequence length="89" mass="9642">MGVNQAAADSLRWLRATIAPGSRYPELDQEAAAVPPGAEGLFFLPYLSGERAPGGLPHARGVFWGLSTAHSRAHRYWKGWPATCARQPN</sequence>
<dbReference type="InterPro" id="IPR043129">
    <property type="entry name" value="ATPase_NBD"/>
</dbReference>
<keyword evidence="6" id="KW-1185">Reference proteome</keyword>
<dbReference type="EMBL" id="LR778114">
    <property type="protein sequence ID" value="CAB1127594.1"/>
    <property type="molecule type" value="Genomic_DNA"/>
</dbReference>
<dbReference type="PANTHER" id="PTHR43095">
    <property type="entry name" value="SUGAR KINASE"/>
    <property type="match status" value="1"/>
</dbReference>
<dbReference type="Proteomes" id="UP000503399">
    <property type="component" value="Chromosome"/>
</dbReference>
<dbReference type="SUPFAM" id="SSF53067">
    <property type="entry name" value="Actin-like ATPase domain"/>
    <property type="match status" value="1"/>
</dbReference>
<evidence type="ECO:0000256" key="1">
    <source>
        <dbReference type="ARBA" id="ARBA00009156"/>
    </source>
</evidence>
<dbReference type="Pfam" id="PF02782">
    <property type="entry name" value="FGGY_C"/>
    <property type="match status" value="1"/>
</dbReference>
<protein>
    <submittedName>
        <fullName evidence="5">Gluconokinase</fullName>
        <ecNumber evidence="5">2.7.1.12</ecNumber>
    </submittedName>
</protein>
<organism evidence="5 6">
    <name type="scientific">Candidatus Hydrogenisulfobacillus filiaventi</name>
    <dbReference type="NCBI Taxonomy" id="2707344"/>
    <lineage>
        <taxon>Bacteria</taxon>
        <taxon>Bacillati</taxon>
        <taxon>Bacillota</taxon>
        <taxon>Clostridia</taxon>
        <taxon>Eubacteriales</taxon>
        <taxon>Clostridiales Family XVII. Incertae Sedis</taxon>
        <taxon>Candidatus Hydrogenisulfobacillus</taxon>
    </lineage>
</organism>
<comment type="similarity">
    <text evidence="1">Belongs to the FGGY kinase family.</text>
</comment>
<dbReference type="AlphaFoldDB" id="A0A6F8ZD34"/>
<dbReference type="GO" id="GO:0046316">
    <property type="term" value="F:gluconokinase activity"/>
    <property type="evidence" value="ECO:0007669"/>
    <property type="project" value="UniProtKB-EC"/>
</dbReference>
<keyword evidence="2 5" id="KW-0808">Transferase</keyword>
<evidence type="ECO:0000313" key="5">
    <source>
        <dbReference type="EMBL" id="CAB1127594.1"/>
    </source>
</evidence>
<evidence type="ECO:0000256" key="3">
    <source>
        <dbReference type="ARBA" id="ARBA00022777"/>
    </source>
</evidence>
<reference evidence="5 6" key="1">
    <citation type="submission" date="2020-02" db="EMBL/GenBank/DDBJ databases">
        <authorList>
            <person name="Hogendoorn C."/>
        </authorList>
    </citation>
    <scope>NUCLEOTIDE SEQUENCE [LARGE SCALE GENOMIC DNA]</scope>
    <source>
        <strain evidence="5">R501</strain>
    </source>
</reference>
<dbReference type="GO" id="GO:0005975">
    <property type="term" value="P:carbohydrate metabolic process"/>
    <property type="evidence" value="ECO:0007669"/>
    <property type="project" value="InterPro"/>
</dbReference>
<gene>
    <name evidence="5" type="ORF">R50_0088</name>
</gene>
<keyword evidence="3 5" id="KW-0418">Kinase</keyword>